<reference evidence="2 3" key="1">
    <citation type="submission" date="2018-11" db="EMBL/GenBank/DDBJ databases">
        <title>Genome sequencing of Lautropia sp. KCOM 2505 (= ChDC F240).</title>
        <authorList>
            <person name="Kook J.-K."/>
            <person name="Park S.-N."/>
            <person name="Lim Y.K."/>
        </authorList>
    </citation>
    <scope>NUCLEOTIDE SEQUENCE [LARGE SCALE GENOMIC DNA]</scope>
    <source>
        <strain evidence="2 3">KCOM 2505</strain>
    </source>
</reference>
<dbReference type="OrthoDB" id="9813053at2"/>
<organism evidence="2 3">
    <name type="scientific">Lautropia dentalis</name>
    <dbReference type="NCBI Taxonomy" id="2490857"/>
    <lineage>
        <taxon>Bacteria</taxon>
        <taxon>Pseudomonadati</taxon>
        <taxon>Pseudomonadota</taxon>
        <taxon>Betaproteobacteria</taxon>
        <taxon>Burkholderiales</taxon>
        <taxon>Burkholderiaceae</taxon>
        <taxon>Lautropia</taxon>
    </lineage>
</organism>
<accession>A0A3R8T1W3</accession>
<dbReference type="AlphaFoldDB" id="A0A3R8T1W3"/>
<name>A0A3R8T1W3_9BURK</name>
<dbReference type="Proteomes" id="UP000270261">
    <property type="component" value="Unassembled WGS sequence"/>
</dbReference>
<gene>
    <name evidence="2" type="ORF">EHV23_14325</name>
</gene>
<protein>
    <submittedName>
        <fullName evidence="2">DUF4065 domain-containing protein</fullName>
    </submittedName>
</protein>
<evidence type="ECO:0000313" key="2">
    <source>
        <dbReference type="EMBL" id="RRN44466.1"/>
    </source>
</evidence>
<sequence>MFKEVKTAQVAAFFLAKAPGHRMPHLKLMKLLYLADRESMRETGYPMSWDRLVSMPHGPVLSTTLNLINGYVEPSPGGWEDWVADKEDHQVSLRREVTTDDLDELSPVEIDILGRVWQRFGEMGAWEIRNWTHDHCAEWEDPNGSSRVIPYEKLAMAVGYDEKVAHEIAADIREQERLDQLFATR</sequence>
<dbReference type="InterPro" id="IPR025272">
    <property type="entry name" value="SocA_Panacea"/>
</dbReference>
<dbReference type="EMBL" id="RRUE01000002">
    <property type="protein sequence ID" value="RRN44466.1"/>
    <property type="molecule type" value="Genomic_DNA"/>
</dbReference>
<comment type="caution">
    <text evidence="2">The sequence shown here is derived from an EMBL/GenBank/DDBJ whole genome shotgun (WGS) entry which is preliminary data.</text>
</comment>
<proteinExistence type="predicted"/>
<keyword evidence="3" id="KW-1185">Reference proteome</keyword>
<evidence type="ECO:0000259" key="1">
    <source>
        <dbReference type="Pfam" id="PF13274"/>
    </source>
</evidence>
<dbReference type="Pfam" id="PF13274">
    <property type="entry name" value="SocA_Panacea"/>
    <property type="match status" value="1"/>
</dbReference>
<evidence type="ECO:0000313" key="3">
    <source>
        <dbReference type="Proteomes" id="UP000270261"/>
    </source>
</evidence>
<feature type="domain" description="Antitoxin SocA-like Panacea" evidence="1">
    <location>
        <begin position="28"/>
        <end position="140"/>
    </location>
</feature>